<gene>
    <name evidence="1" type="ORF">PYW07_000837</name>
</gene>
<dbReference type="EMBL" id="JARGEI010000009">
    <property type="protein sequence ID" value="KAJ8726139.1"/>
    <property type="molecule type" value="Genomic_DNA"/>
</dbReference>
<sequence>MALYGAPSLGKRPAAKLNACQRVMAIRMVRGYRTISREAASLLAGLPPWDLEATVLARVSPLCGPPGGHGGTHGRGVPRFGRAQLCPCGGYRRRRPLAPGPGSGHGPERGGVACGRLLLRSSNAREGGC</sequence>
<keyword evidence="2" id="KW-1185">Reference proteome</keyword>
<evidence type="ECO:0000313" key="2">
    <source>
        <dbReference type="Proteomes" id="UP001231518"/>
    </source>
</evidence>
<protein>
    <submittedName>
        <fullName evidence="1">Uncharacterized protein</fullName>
    </submittedName>
</protein>
<organism evidence="1 2">
    <name type="scientific">Mythimna separata</name>
    <name type="common">Oriental armyworm</name>
    <name type="synonym">Pseudaletia separata</name>
    <dbReference type="NCBI Taxonomy" id="271217"/>
    <lineage>
        <taxon>Eukaryota</taxon>
        <taxon>Metazoa</taxon>
        <taxon>Ecdysozoa</taxon>
        <taxon>Arthropoda</taxon>
        <taxon>Hexapoda</taxon>
        <taxon>Insecta</taxon>
        <taxon>Pterygota</taxon>
        <taxon>Neoptera</taxon>
        <taxon>Endopterygota</taxon>
        <taxon>Lepidoptera</taxon>
        <taxon>Glossata</taxon>
        <taxon>Ditrysia</taxon>
        <taxon>Noctuoidea</taxon>
        <taxon>Noctuidae</taxon>
        <taxon>Noctuinae</taxon>
        <taxon>Hadenini</taxon>
        <taxon>Mythimna</taxon>
    </lineage>
</organism>
<evidence type="ECO:0000313" key="1">
    <source>
        <dbReference type="EMBL" id="KAJ8726139.1"/>
    </source>
</evidence>
<dbReference type="Proteomes" id="UP001231518">
    <property type="component" value="Chromosome 10"/>
</dbReference>
<dbReference type="AlphaFoldDB" id="A0AAD7YSD8"/>
<name>A0AAD7YSD8_MYTSE</name>
<comment type="caution">
    <text evidence="1">The sequence shown here is derived from an EMBL/GenBank/DDBJ whole genome shotgun (WGS) entry which is preliminary data.</text>
</comment>
<reference evidence="1" key="1">
    <citation type="submission" date="2023-03" db="EMBL/GenBank/DDBJ databases">
        <title>Chromosome-level genomes of two armyworms, Mythimna separata and Mythimna loreyi, provide insights into the biosynthesis and reception of sex pheromones.</title>
        <authorList>
            <person name="Zhao H."/>
        </authorList>
    </citation>
    <scope>NUCLEOTIDE SEQUENCE</scope>
    <source>
        <strain evidence="1">BeijingLab</strain>
        <tissue evidence="1">Pupa</tissue>
    </source>
</reference>
<proteinExistence type="predicted"/>
<accession>A0AAD7YSD8</accession>